<dbReference type="STRING" id="716928.GCA_000261485_01455"/>
<dbReference type="eggNOG" id="COG4422">
    <property type="taxonomic scope" value="Bacteria"/>
</dbReference>
<dbReference type="Proteomes" id="UP000217211">
    <property type="component" value="Chromosome"/>
</dbReference>
<protein>
    <submittedName>
        <fullName evidence="1">Bacteriophage protein gp37</fullName>
    </submittedName>
</protein>
<name>A0A249PEV1_9HYPH</name>
<sequence length="279" mass="31042">MGCTKVSPACDGCYAEALMDKRYGKVQWGPHGERVRTGAHTWNDPIRWNRQAEKDGDRPFVFCASLADIFDNQVPPEWRAEAFDVMRRTPRLVYLLLTKRPQNIVKLAEAAGGLPSNAAIGTTVEDQPRFDINVPALRKAKRLVDPLFAFLSCEPLLGPTIGSLHDIDWVITGGETDQGGHKARPTHPDWFRSMRDQCAAAGIPFHHKQNGEWIAKGWEHAESKLHLTRSGKIVSKDECDDNRDFPGVGLIEIEKVGKKASGRFLDGIEHNAFPEVAAV</sequence>
<proteinExistence type="predicted"/>
<accession>A0A249PEV1</accession>
<evidence type="ECO:0000313" key="1">
    <source>
        <dbReference type="EMBL" id="ASY64448.1"/>
    </source>
</evidence>
<organism evidence="1 2">
    <name type="scientific">Sinorhizobium sojae CCBAU 05684</name>
    <dbReference type="NCBI Taxonomy" id="716928"/>
    <lineage>
        <taxon>Bacteria</taxon>
        <taxon>Pseudomonadati</taxon>
        <taxon>Pseudomonadota</taxon>
        <taxon>Alphaproteobacteria</taxon>
        <taxon>Hyphomicrobiales</taxon>
        <taxon>Rhizobiaceae</taxon>
        <taxon>Sinorhizobium/Ensifer group</taxon>
        <taxon>Sinorhizobium</taxon>
    </lineage>
</organism>
<dbReference type="EMBL" id="CP023067">
    <property type="protein sequence ID" value="ASY64448.1"/>
    <property type="molecule type" value="Genomic_DNA"/>
</dbReference>
<dbReference type="AlphaFoldDB" id="A0A249PEV1"/>
<dbReference type="Pfam" id="PF07505">
    <property type="entry name" value="DUF5131"/>
    <property type="match status" value="1"/>
</dbReference>
<dbReference type="InterPro" id="IPR011101">
    <property type="entry name" value="DUF5131"/>
</dbReference>
<dbReference type="KEGG" id="esj:SJ05684_c30240"/>
<evidence type="ECO:0000313" key="2">
    <source>
        <dbReference type="Proteomes" id="UP000217211"/>
    </source>
</evidence>
<gene>
    <name evidence="1" type="ORF">SJ05684_c30240</name>
</gene>
<keyword evidence="2" id="KW-1185">Reference proteome</keyword>
<reference evidence="1 2" key="1">
    <citation type="submission" date="2017-08" db="EMBL/GenBank/DDBJ databases">
        <title>Multipartite genome sequences of Sinorhizobium species nodulating soybeans.</title>
        <authorList>
            <person name="Tian C.F."/>
        </authorList>
    </citation>
    <scope>NUCLEOTIDE SEQUENCE [LARGE SCALE GENOMIC DNA]</scope>
    <source>
        <strain evidence="1 2">CCBAU 05684</strain>
    </source>
</reference>